<evidence type="ECO:0008006" key="3">
    <source>
        <dbReference type="Google" id="ProtNLM"/>
    </source>
</evidence>
<dbReference type="AlphaFoldDB" id="A0A2U3LSU8"/>
<sequence length="44" mass="5034">MFHLNFSEESEPLLTMDITMPEMTGIEALKGVLNGFFVRELEDT</sequence>
<evidence type="ECO:0000313" key="2">
    <source>
        <dbReference type="Proteomes" id="UP000238916"/>
    </source>
</evidence>
<gene>
    <name evidence="1" type="ORF">SBF1_800088</name>
</gene>
<proteinExistence type="predicted"/>
<reference evidence="2" key="1">
    <citation type="submission" date="2018-02" db="EMBL/GenBank/DDBJ databases">
        <authorList>
            <person name="Hausmann B."/>
        </authorList>
    </citation>
    <scope>NUCLEOTIDE SEQUENCE [LARGE SCALE GENOMIC DNA]</scope>
    <source>
        <strain evidence="2">Peat soil MAG SbF1</strain>
    </source>
</reference>
<protein>
    <recommendedName>
        <fullName evidence="3">Stage 0 sporulation protein A homolog</fullName>
    </recommendedName>
</protein>
<accession>A0A2U3LSU8</accession>
<evidence type="ECO:0000313" key="1">
    <source>
        <dbReference type="EMBL" id="SPF54990.1"/>
    </source>
</evidence>
<dbReference type="Proteomes" id="UP000238916">
    <property type="component" value="Unassembled WGS sequence"/>
</dbReference>
<dbReference type="EMBL" id="OMOF01000779">
    <property type="protein sequence ID" value="SPF54990.1"/>
    <property type="molecule type" value="Genomic_DNA"/>
</dbReference>
<organism evidence="1 2">
    <name type="scientific">Candidatus Desulfosporosinus infrequens</name>
    <dbReference type="NCBI Taxonomy" id="2043169"/>
    <lineage>
        <taxon>Bacteria</taxon>
        <taxon>Bacillati</taxon>
        <taxon>Bacillota</taxon>
        <taxon>Clostridia</taxon>
        <taxon>Eubacteriales</taxon>
        <taxon>Desulfitobacteriaceae</taxon>
        <taxon>Desulfosporosinus</taxon>
    </lineage>
</organism>
<name>A0A2U3LSU8_9FIRM</name>